<dbReference type="EMBL" id="CSBK01005130">
    <property type="protein sequence ID" value="CPC40571.1"/>
    <property type="molecule type" value="Genomic_DNA"/>
</dbReference>
<dbReference type="Proteomes" id="UP000039021">
    <property type="component" value="Unassembled WGS sequence"/>
</dbReference>
<proteinExistence type="predicted"/>
<dbReference type="AlphaFoldDB" id="A0A916LHP1"/>
<reference evidence="2" key="1">
    <citation type="submission" date="2015-03" db="EMBL/GenBank/DDBJ databases">
        <authorList>
            <consortium name="Pathogen Informatics"/>
        </authorList>
    </citation>
    <scope>NUCLEOTIDE SEQUENCE [LARGE SCALE GENOMIC DNA]</scope>
    <source>
        <strain evidence="2">N09902308</strain>
    </source>
</reference>
<evidence type="ECO:0000313" key="2">
    <source>
        <dbReference type="Proteomes" id="UP000039021"/>
    </source>
</evidence>
<protein>
    <submittedName>
        <fullName evidence="1">Uncharacterized protein</fullName>
    </submittedName>
</protein>
<evidence type="ECO:0000313" key="1">
    <source>
        <dbReference type="EMBL" id="CPC40571.1"/>
    </source>
</evidence>
<comment type="caution">
    <text evidence="1">The sequence shown here is derived from an EMBL/GenBank/DDBJ whole genome shotgun (WGS) entry which is preliminary data.</text>
</comment>
<sequence>MWRLDRIARARDALTPQWRAARSTVHRSLGPISVNIRANCSYVNWCRSFPPLVWERSFCVRWVSSRDAAAWR</sequence>
<accession>A0A916LHP1</accession>
<organism evidence="1 2">
    <name type="scientific">Mycobacterium tuberculosis</name>
    <dbReference type="NCBI Taxonomy" id="1773"/>
    <lineage>
        <taxon>Bacteria</taxon>
        <taxon>Bacillati</taxon>
        <taxon>Actinomycetota</taxon>
        <taxon>Actinomycetes</taxon>
        <taxon>Mycobacteriales</taxon>
        <taxon>Mycobacteriaceae</taxon>
        <taxon>Mycobacterium</taxon>
        <taxon>Mycobacterium tuberculosis complex</taxon>
    </lineage>
</organism>
<gene>
    <name evidence="1" type="ORF">ERS007739_05689</name>
</gene>
<name>A0A916LHP1_MYCTX</name>